<protein>
    <submittedName>
        <fullName evidence="1">Metal-dependent hydrolase</fullName>
    </submittedName>
</protein>
<sequence length="313" mass="36178">MTHLQIRKIDFRFDDTTPFQWLPSHPKFGLMANAISIMAIAFEKFIVTNTRAAIPLIDDPAAAEEAEAFLRQEAQHAKNHRKHVASLVRQYPELQKTVDAAVASFDRLVETTSLAYRLAYTADLESTFTPIFKVMLDHEDVLFRPGDERVASLFLWHFVEEVEHRSSALIVCDAVVRNRYYRTRVARSVFRHVMQLYRDILAGFEEHVPEADRRAEYRNVSPDGVRREELLARLPLRTSWRTRLGMFPPATFAPASNREMLILVYRLLLSQVPHHRPAREPLPRFADIWFERYAAGDDVTRFYSATRPTGGAP</sequence>
<name>A0A1K0GDA5_9ACTN</name>
<dbReference type="GO" id="GO:0016787">
    <property type="term" value="F:hydrolase activity"/>
    <property type="evidence" value="ECO:0007669"/>
    <property type="project" value="UniProtKB-KW"/>
</dbReference>
<dbReference type="PANTHER" id="PTHR39456:SF1">
    <property type="entry name" value="METAL-DEPENDENT HYDROLASE"/>
    <property type="match status" value="1"/>
</dbReference>
<reference evidence="1 2" key="1">
    <citation type="submission" date="2016-09" db="EMBL/GenBank/DDBJ databases">
        <title>Couchioplanes caeruleus draft genome sequence.</title>
        <authorList>
            <person name="Sheehan J."/>
            <person name="Caffrey P."/>
        </authorList>
    </citation>
    <scope>NUCLEOTIDE SEQUENCE [LARGE SCALE GENOMIC DNA]</scope>
    <source>
        <strain evidence="1 2">DSM 43634</strain>
    </source>
</reference>
<dbReference type="EMBL" id="MEIA01000531">
    <property type="protein sequence ID" value="OJF10134.1"/>
    <property type="molecule type" value="Genomic_DNA"/>
</dbReference>
<dbReference type="PANTHER" id="PTHR39456">
    <property type="entry name" value="METAL-DEPENDENT HYDROLASE"/>
    <property type="match status" value="1"/>
</dbReference>
<dbReference type="RefSeq" id="WP_071809481.1">
    <property type="nucleotide sequence ID" value="NZ_MEIA01000531.1"/>
</dbReference>
<comment type="caution">
    <text evidence="1">The sequence shown here is derived from an EMBL/GenBank/DDBJ whole genome shotgun (WGS) entry which is preliminary data.</text>
</comment>
<accession>A0A1K0GDA5</accession>
<dbReference type="Pfam" id="PF10118">
    <property type="entry name" value="Metal_hydrol"/>
    <property type="match status" value="1"/>
</dbReference>
<dbReference type="InterPro" id="IPR016516">
    <property type="entry name" value="UCP07580"/>
</dbReference>
<keyword evidence="1" id="KW-0378">Hydrolase</keyword>
<dbReference type="Proteomes" id="UP000182486">
    <property type="component" value="Unassembled WGS sequence"/>
</dbReference>
<organism evidence="1 2">
    <name type="scientific">Couchioplanes caeruleus subsp. caeruleus</name>
    <dbReference type="NCBI Taxonomy" id="56427"/>
    <lineage>
        <taxon>Bacteria</taxon>
        <taxon>Bacillati</taxon>
        <taxon>Actinomycetota</taxon>
        <taxon>Actinomycetes</taxon>
        <taxon>Micromonosporales</taxon>
        <taxon>Micromonosporaceae</taxon>
        <taxon>Couchioplanes</taxon>
    </lineage>
</organism>
<evidence type="ECO:0000313" key="2">
    <source>
        <dbReference type="Proteomes" id="UP000182486"/>
    </source>
</evidence>
<gene>
    <name evidence="1" type="ORF">BG844_33835</name>
</gene>
<keyword evidence="2" id="KW-1185">Reference proteome</keyword>
<proteinExistence type="predicted"/>
<evidence type="ECO:0000313" key="1">
    <source>
        <dbReference type="EMBL" id="OJF10134.1"/>
    </source>
</evidence>
<dbReference type="AlphaFoldDB" id="A0A1K0GDA5"/>